<evidence type="ECO:0000259" key="13">
    <source>
        <dbReference type="PROSITE" id="PS51141"/>
    </source>
</evidence>
<evidence type="ECO:0000256" key="4">
    <source>
        <dbReference type="ARBA" id="ARBA00022833"/>
    </source>
</evidence>
<feature type="region of interest" description="Disordered" evidence="11">
    <location>
        <begin position="217"/>
        <end position="240"/>
    </location>
</feature>
<evidence type="ECO:0000256" key="5">
    <source>
        <dbReference type="ARBA" id="ARBA00023015"/>
    </source>
</evidence>
<dbReference type="AlphaFoldDB" id="A0AA51GEH7"/>
<evidence type="ECO:0000256" key="11">
    <source>
        <dbReference type="SAM" id="MobiDB-lite"/>
    </source>
</evidence>
<dbReference type="GO" id="GO:0005634">
    <property type="term" value="C:nucleus"/>
    <property type="evidence" value="ECO:0007669"/>
    <property type="project" value="UniProtKB-SubCell"/>
</dbReference>
<sequence>MEQVGARIASPMFAHQPLVYEGHAIAKRKHTLLFEPPNYQLQQGESGFQIPAGGWNSKNWIWDSVRFIAKPLESDVFPLGANANSVQSEQQQISDREDGGVPSLSKKSGLDDEDETLRLNLGGGGLSSLEERVSKPNKRVRSGSPAGRTYPMCQVDDCEENLANAKDYHRRHKVCETHSKSSKALVAKQMQRFCQQCSRFHLLSEFDEGKRSCRRRLAGHNRRRRKTQTEGVSSQILPSVDHNKTGNADLDIVNLLKVLAHAQENKEVKSTNWSSLPSKDQIIQILSKISSLRLPLDLEAKLAALGNISRSIPEQASSDNHSRLNGNLSFPPTKDLLAVMSTTLPASPPDPPAVLSEGNNQDVDTDEFKLASKDQALNIHTRKEVAPEFPSAGGESSSSSYQSPVEDSVYQVQHSRANLPLQLFGSSPEDNHPTKLGRSRKYFSSDSSNPIEETSHSSSPTVVQQLFPMQTTREVDAERISTGGEVSGNIEGSNTNRCFASLELFGRPNKGASNVSFKCLPYQAGSMSSSGSDHSPSSFNADVQDRTGRIIFKLFGKDPSQLPGTLRTQVYNWLSYSPSEMESYIRPGCVVLSIYMLMSSSAWEQLEANLLQHVNSLVYNSDTDFWRNGRFFVHAGRQLVSHKDGDIRICKSWRAWHSPELTLVSPLAVVGGEETSLSLRGRNLNIPGTKIHITHMGGYLSEVPEPANDETSFNEIKSVSFKIHGLPPGVLGRCFIEVENGLTGTSFPVIIANANICDELRLFEREFDEGAEMHGTISEDHVPDYGQSQSKREVLHFLNELGWLFQRKRECLQSEVPDYALARFKFLFVFSVERDCCALVRTLLNILLEGGEPSRESLEMLSDIHLLTRAVKRRCRNMVDLLIRYSVLSGNGTSKYIFPPSSVGPGGVTPLHLAACTSSSDDIVDALTSDPEEMGLHCWNSLLDANGLSPHAYALMRNYHSYNGLVARKLADLRNGQFSVSMGVEIEQQGLSQFKRGQISCSTCAAVASRYKTRVPGLQGFLQQPYMHSILAIAAVCVCVCLFLRGQPDIGRVAL</sequence>
<feature type="region of interest" description="Disordered" evidence="11">
    <location>
        <begin position="85"/>
        <end position="146"/>
    </location>
</feature>
<keyword evidence="6" id="KW-0238">DNA-binding</keyword>
<evidence type="ECO:0000256" key="10">
    <source>
        <dbReference type="PROSITE-ProRule" id="PRU00470"/>
    </source>
</evidence>
<keyword evidence="12" id="KW-0472">Membrane</keyword>
<reference evidence="14" key="1">
    <citation type="submission" date="2023-05" db="EMBL/GenBank/DDBJ databases">
        <authorList>
            <person name="L J."/>
        </authorList>
    </citation>
    <scope>NUCLEOTIDE SEQUENCE</scope>
</reference>
<dbReference type="InterPro" id="IPR004333">
    <property type="entry name" value="SBP_dom"/>
</dbReference>
<keyword evidence="12" id="KW-0812">Transmembrane</keyword>
<dbReference type="FunFam" id="4.10.1100.10:FF:000001">
    <property type="entry name" value="Squamosa promoter-binding-like protein 14"/>
    <property type="match status" value="1"/>
</dbReference>
<dbReference type="InterPro" id="IPR036893">
    <property type="entry name" value="SBP_sf"/>
</dbReference>
<feature type="compositionally biased region" description="Polar residues" evidence="11">
    <location>
        <begin position="442"/>
        <end position="463"/>
    </location>
</feature>
<evidence type="ECO:0000256" key="3">
    <source>
        <dbReference type="ARBA" id="ARBA00022771"/>
    </source>
</evidence>
<feature type="compositionally biased region" description="Low complexity" evidence="11">
    <location>
        <begin position="390"/>
        <end position="409"/>
    </location>
</feature>
<organism evidence="14">
    <name type="scientific">Diospyros sp. 'deyangshi'</name>
    <dbReference type="NCBI Taxonomy" id="2021615"/>
    <lineage>
        <taxon>Eukaryota</taxon>
        <taxon>Viridiplantae</taxon>
        <taxon>Streptophyta</taxon>
        <taxon>Embryophyta</taxon>
        <taxon>Tracheophyta</taxon>
        <taxon>Spermatophyta</taxon>
        <taxon>Magnoliopsida</taxon>
        <taxon>eudicotyledons</taxon>
        <taxon>Gunneridae</taxon>
        <taxon>Pentapetalae</taxon>
        <taxon>asterids</taxon>
        <taxon>Ericales</taxon>
        <taxon>Ebenaceae</taxon>
        <taxon>Diospyros</taxon>
    </lineage>
</organism>
<keyword evidence="7" id="KW-0804">Transcription</keyword>
<feature type="region of interest" description="Disordered" evidence="11">
    <location>
        <begin position="386"/>
        <end position="463"/>
    </location>
</feature>
<dbReference type="Pfam" id="PF03110">
    <property type="entry name" value="SBP"/>
    <property type="match status" value="1"/>
</dbReference>
<comment type="subcellular location">
    <subcellularLocation>
        <location evidence="1">Nucleus</location>
    </subcellularLocation>
</comment>
<dbReference type="PROSITE" id="PS51141">
    <property type="entry name" value="ZF_SBP"/>
    <property type="match status" value="1"/>
</dbReference>
<dbReference type="EMBL" id="OR060841">
    <property type="protein sequence ID" value="WMI30907.1"/>
    <property type="molecule type" value="mRNA"/>
</dbReference>
<evidence type="ECO:0000313" key="14">
    <source>
        <dbReference type="EMBL" id="WMI30907.1"/>
    </source>
</evidence>
<dbReference type="GO" id="GO:0003677">
    <property type="term" value="F:DNA binding"/>
    <property type="evidence" value="ECO:0007669"/>
    <property type="project" value="UniProtKB-KW"/>
</dbReference>
<evidence type="ECO:0000256" key="8">
    <source>
        <dbReference type="ARBA" id="ARBA00023242"/>
    </source>
</evidence>
<evidence type="ECO:0000256" key="2">
    <source>
        <dbReference type="ARBA" id="ARBA00022723"/>
    </source>
</evidence>
<feature type="transmembrane region" description="Helical" evidence="12">
    <location>
        <begin position="1026"/>
        <end position="1044"/>
    </location>
</feature>
<feature type="compositionally biased region" description="Basic residues" evidence="11">
    <location>
        <begin position="217"/>
        <end position="226"/>
    </location>
</feature>
<feature type="domain" description="SBP-type" evidence="13">
    <location>
        <begin position="150"/>
        <end position="227"/>
    </location>
</feature>
<proteinExistence type="evidence at transcript level"/>
<protein>
    <submittedName>
        <fullName evidence="14">Squamosa promter-binding-like protein 6</fullName>
    </submittedName>
</protein>
<evidence type="ECO:0000256" key="9">
    <source>
        <dbReference type="ARBA" id="ARBA00056472"/>
    </source>
</evidence>
<dbReference type="GO" id="GO:0008270">
    <property type="term" value="F:zinc ion binding"/>
    <property type="evidence" value="ECO:0007669"/>
    <property type="project" value="UniProtKB-KW"/>
</dbReference>
<evidence type="ECO:0000256" key="7">
    <source>
        <dbReference type="ARBA" id="ARBA00023163"/>
    </source>
</evidence>
<keyword evidence="4" id="KW-0862">Zinc</keyword>
<keyword evidence="12" id="KW-1133">Transmembrane helix</keyword>
<dbReference type="PANTHER" id="PTHR31251">
    <property type="entry name" value="SQUAMOSA PROMOTER-BINDING-LIKE PROTEIN 4"/>
    <property type="match status" value="1"/>
</dbReference>
<evidence type="ECO:0000256" key="6">
    <source>
        <dbReference type="ARBA" id="ARBA00023125"/>
    </source>
</evidence>
<dbReference type="Gene3D" id="4.10.1100.10">
    <property type="entry name" value="Transcription factor, SBP-box domain"/>
    <property type="match status" value="1"/>
</dbReference>
<name>A0AA51GEH7_9ERIC</name>
<keyword evidence="5" id="KW-0805">Transcription regulation</keyword>
<keyword evidence="2" id="KW-0479">Metal-binding</keyword>
<gene>
    <name evidence="14" type="primary">SPL6</name>
</gene>
<comment type="function">
    <text evidence="9">Probable transcriptional factor. Binds to the promoter of the SQUAMOSA gene.</text>
</comment>
<evidence type="ECO:0000256" key="1">
    <source>
        <dbReference type="ARBA" id="ARBA00004123"/>
    </source>
</evidence>
<dbReference type="SUPFAM" id="SSF103612">
    <property type="entry name" value="SBT domain"/>
    <property type="match status" value="1"/>
</dbReference>
<dbReference type="Pfam" id="PF26102">
    <property type="entry name" value="Ig_SPL7"/>
    <property type="match status" value="1"/>
</dbReference>
<keyword evidence="3 10" id="KW-0863">Zinc-finger</keyword>
<accession>A0AA51GEH7</accession>
<dbReference type="PANTHER" id="PTHR31251:SF110">
    <property type="entry name" value="SQUAMOSA PROMOTER-BINDING-LIKE PROTEIN 14"/>
    <property type="match status" value="1"/>
</dbReference>
<evidence type="ECO:0000256" key="12">
    <source>
        <dbReference type="SAM" id="Phobius"/>
    </source>
</evidence>
<dbReference type="InterPro" id="IPR044817">
    <property type="entry name" value="SBP-like"/>
</dbReference>
<keyword evidence="8" id="KW-0539">Nucleus</keyword>